<evidence type="ECO:0000256" key="1">
    <source>
        <dbReference type="ARBA" id="ARBA00022737"/>
    </source>
</evidence>
<protein>
    <submittedName>
        <fullName evidence="3">Kelch domain-containing protein 10</fullName>
    </submittedName>
</protein>
<gene>
    <name evidence="3" type="ORF">RF11_08418</name>
</gene>
<evidence type="ECO:0000313" key="3">
    <source>
        <dbReference type="EMBL" id="KII63057.1"/>
    </source>
</evidence>
<dbReference type="SUPFAM" id="SSF50965">
    <property type="entry name" value="Galactose oxidase, central domain"/>
    <property type="match status" value="1"/>
</dbReference>
<comment type="caution">
    <text evidence="3">The sequence shown here is derived from an EMBL/GenBank/DDBJ whole genome shotgun (WGS) entry which is preliminary data.</text>
</comment>
<dbReference type="InterPro" id="IPR011043">
    <property type="entry name" value="Gal_Oxase/kelch_b-propeller"/>
</dbReference>
<dbReference type="Proteomes" id="UP000031668">
    <property type="component" value="Unassembled WGS sequence"/>
</dbReference>
<dbReference type="Pfam" id="PF24681">
    <property type="entry name" value="Kelch_KLHDC2_KLHL20_DRC7"/>
    <property type="match status" value="1"/>
</dbReference>
<keyword evidence="4" id="KW-1185">Reference proteome</keyword>
<evidence type="ECO:0000313" key="4">
    <source>
        <dbReference type="Proteomes" id="UP000031668"/>
    </source>
</evidence>
<dbReference type="GO" id="GO:0019760">
    <property type="term" value="P:glucosinolate metabolic process"/>
    <property type="evidence" value="ECO:0007669"/>
    <property type="project" value="UniProtKB-ARBA"/>
</dbReference>
<dbReference type="PANTHER" id="PTHR47435">
    <property type="entry name" value="KELCH REPEAT PROTEIN (AFU_ORTHOLOGUE AFUA_5G12780)"/>
    <property type="match status" value="1"/>
</dbReference>
<dbReference type="AlphaFoldDB" id="A0A0C2J1U3"/>
<organism evidence="3 4">
    <name type="scientific">Thelohanellus kitauei</name>
    <name type="common">Myxosporean</name>
    <dbReference type="NCBI Taxonomy" id="669202"/>
    <lineage>
        <taxon>Eukaryota</taxon>
        <taxon>Metazoa</taxon>
        <taxon>Cnidaria</taxon>
        <taxon>Myxozoa</taxon>
        <taxon>Myxosporea</taxon>
        <taxon>Bivalvulida</taxon>
        <taxon>Platysporina</taxon>
        <taxon>Myxobolidae</taxon>
        <taxon>Thelohanellus</taxon>
    </lineage>
</organism>
<accession>A0A0C2J1U3</accession>
<keyword evidence="2" id="KW-0408">Iron</keyword>
<reference evidence="3 4" key="1">
    <citation type="journal article" date="2014" name="Genome Biol. Evol.">
        <title>The genome of the myxosporean Thelohanellus kitauei shows adaptations to nutrient acquisition within its fish host.</title>
        <authorList>
            <person name="Yang Y."/>
            <person name="Xiong J."/>
            <person name="Zhou Z."/>
            <person name="Huo F."/>
            <person name="Miao W."/>
            <person name="Ran C."/>
            <person name="Liu Y."/>
            <person name="Zhang J."/>
            <person name="Feng J."/>
            <person name="Wang M."/>
            <person name="Wang M."/>
            <person name="Wang L."/>
            <person name="Yao B."/>
        </authorList>
    </citation>
    <scope>NUCLEOTIDE SEQUENCE [LARGE SCALE GENOMIC DNA]</scope>
    <source>
        <strain evidence="3">Wuqing</strain>
    </source>
</reference>
<proteinExistence type="predicted"/>
<dbReference type="InterPro" id="IPR015915">
    <property type="entry name" value="Kelch-typ_b-propeller"/>
</dbReference>
<dbReference type="EMBL" id="JWZT01004789">
    <property type="protein sequence ID" value="KII63057.1"/>
    <property type="molecule type" value="Genomic_DNA"/>
</dbReference>
<name>A0A0C2J1U3_THEKT</name>
<keyword evidence="1" id="KW-0677">Repeat</keyword>
<dbReference type="OrthoDB" id="7676067at2759"/>
<dbReference type="Gene3D" id="2.120.10.80">
    <property type="entry name" value="Kelch-type beta propeller"/>
    <property type="match status" value="2"/>
</dbReference>
<dbReference type="PANTHER" id="PTHR47435:SF4">
    <property type="entry name" value="KELCH REPEAT PROTEIN (AFU_ORTHOLOGUE AFUA_5G12780)"/>
    <property type="match status" value="1"/>
</dbReference>
<evidence type="ECO:0000256" key="2">
    <source>
        <dbReference type="ARBA" id="ARBA00023004"/>
    </source>
</evidence>
<sequence>MNLVDRLAEPEGRINHCMTSVNEFLIIYGGRGYSLSTLLNGLWTYNTILGIWKRYRPPIKIAKVYYGSSICAVGNKVYIFGGSCKRDTDHPTNSLISFDLSNATWKTLSGHNDEFDENMPSPMLNSFIFYHNGFIYVLGCSDHSILWVSMFKFCLKTSTWSYVNQRGQIPDLGDGIFGTVFKNRFYIFRGYAEAQQNRFETIYIFDLSTNTWTSQATHETGQRYPDDRFDESFAFSNNFGYLSGGENSDGYDPKIWMIDLETLEWSLLNYTLEIGLVLHCTSVVDDSYLYSFGGVDDIFDNENILQRFKVRPATLYRICLETIARSPNFSSFIAQVPPAIANDLNLDKNL</sequence>